<dbReference type="PANTHER" id="PTHR11062:SF207">
    <property type="entry name" value="OS07G0188700 PROTEIN"/>
    <property type="match status" value="1"/>
</dbReference>
<dbReference type="PROSITE" id="PS51257">
    <property type="entry name" value="PROKAR_LIPOPROTEIN"/>
    <property type="match status" value="1"/>
</dbReference>
<sequence>MKECSSFCSSMGSSCSSFMLMLVIIPLILISAGFVSVLGPNKAAGNSSWFSLVSHSPWVRKSTGVYSSSNGTTSSSIAKESRYHGLNKNMMSLHYQHQYDHREKALSSQEDLASFNHSSPPSVLAKETIQIHKPLDEELKQEGLLKSFTNLSYDHVGMKSKKKVLDSKLQRLELGLAKARASIREASKYRNDQIPDPNLIPVGPMYWNSHAFHRSYLEMEKQFKVFVYEEGDPPLFHSGPCKSIYSMEGNFIHQMEMQGRFRTQDPDKAHVYFLPFSITMMVRFAYVPNSHDITPIKKAVVDYVNVIGSRYPFWNRSLGADHFMLSCHDWGPMTSKYVPHMFNNSIRALCNANTSEGFRPSKDVSIPEINLRTGDTKGWLGGPSPSHRPILAFFAGGLHGPVRPILLDHWFNKDDDIRVYKYLPKHMSYQDMMKKSKFCICPSGYEVASPRIVEAFYAGCVPVLINDYYALPFGDVLNWRSFSIVVPVNEIPNLKKILTSVSQRRYIKMQQRGLKIRRHFEVNSPPERFDVFHMILHSIWLRRLNIQVADR</sequence>
<dbReference type="Pfam" id="PF03016">
    <property type="entry name" value="Exostosin_GT47"/>
    <property type="match status" value="1"/>
</dbReference>
<keyword evidence="6" id="KW-0472">Membrane</keyword>
<evidence type="ECO:0000256" key="3">
    <source>
        <dbReference type="ARBA" id="ARBA00022676"/>
    </source>
</evidence>
<name>A0AAD4SQK6_9MAGN</name>
<keyword evidence="6" id="KW-0812">Transmembrane</keyword>
<dbReference type="GO" id="GO:0000139">
    <property type="term" value="C:Golgi membrane"/>
    <property type="evidence" value="ECO:0007669"/>
    <property type="project" value="UniProtKB-SubCell"/>
</dbReference>
<dbReference type="AlphaFoldDB" id="A0AAD4SQK6"/>
<evidence type="ECO:0000259" key="7">
    <source>
        <dbReference type="Pfam" id="PF03016"/>
    </source>
</evidence>
<accession>A0AAD4SQK6</accession>
<feature type="transmembrane region" description="Helical" evidence="6">
    <location>
        <begin position="20"/>
        <end position="39"/>
    </location>
</feature>
<comment type="caution">
    <text evidence="8">The sequence shown here is derived from an EMBL/GenBank/DDBJ whole genome shotgun (WGS) entry which is preliminary data.</text>
</comment>
<comment type="subcellular location">
    <subcellularLocation>
        <location evidence="1">Golgi apparatus membrane</location>
        <topology evidence="1">Single-pass type II membrane protein</topology>
    </subcellularLocation>
</comment>
<dbReference type="PANTHER" id="PTHR11062">
    <property type="entry name" value="EXOSTOSIN HEPARAN SULFATE GLYCOSYLTRANSFERASE -RELATED"/>
    <property type="match status" value="1"/>
</dbReference>
<organism evidence="8 9">
    <name type="scientific">Papaver atlanticum</name>
    <dbReference type="NCBI Taxonomy" id="357466"/>
    <lineage>
        <taxon>Eukaryota</taxon>
        <taxon>Viridiplantae</taxon>
        <taxon>Streptophyta</taxon>
        <taxon>Embryophyta</taxon>
        <taxon>Tracheophyta</taxon>
        <taxon>Spermatophyta</taxon>
        <taxon>Magnoliopsida</taxon>
        <taxon>Ranunculales</taxon>
        <taxon>Papaveraceae</taxon>
        <taxon>Papaveroideae</taxon>
        <taxon>Papaver</taxon>
    </lineage>
</organism>
<dbReference type="EMBL" id="JAJJMB010009088">
    <property type="protein sequence ID" value="KAI3916587.1"/>
    <property type="molecule type" value="Genomic_DNA"/>
</dbReference>
<evidence type="ECO:0000256" key="6">
    <source>
        <dbReference type="SAM" id="Phobius"/>
    </source>
</evidence>
<evidence type="ECO:0000256" key="1">
    <source>
        <dbReference type="ARBA" id="ARBA00004323"/>
    </source>
</evidence>
<gene>
    <name evidence="8" type="ORF">MKW98_026329</name>
</gene>
<dbReference type="InterPro" id="IPR004263">
    <property type="entry name" value="Exostosin"/>
</dbReference>
<feature type="domain" description="Exostosin GT47" evidence="7">
    <location>
        <begin position="220"/>
        <end position="500"/>
    </location>
</feature>
<dbReference type="Proteomes" id="UP001202328">
    <property type="component" value="Unassembled WGS sequence"/>
</dbReference>
<protein>
    <recommendedName>
        <fullName evidence="7">Exostosin GT47 domain-containing protein</fullName>
    </recommendedName>
</protein>
<proteinExistence type="inferred from homology"/>
<keyword evidence="3" id="KW-0808">Transferase</keyword>
<comment type="similarity">
    <text evidence="2">Belongs to the glycosyltransferase 47 family.</text>
</comment>
<reference evidence="8" key="1">
    <citation type="submission" date="2022-04" db="EMBL/GenBank/DDBJ databases">
        <title>A functionally conserved STORR gene fusion in Papaver species that diverged 16.8 million years ago.</title>
        <authorList>
            <person name="Catania T."/>
        </authorList>
    </citation>
    <scope>NUCLEOTIDE SEQUENCE</scope>
    <source>
        <strain evidence="8">S-188037</strain>
    </source>
</reference>
<evidence type="ECO:0000256" key="2">
    <source>
        <dbReference type="ARBA" id="ARBA00010271"/>
    </source>
</evidence>
<dbReference type="InterPro" id="IPR040911">
    <property type="entry name" value="Exostosin_GT47"/>
</dbReference>
<evidence type="ECO:0000256" key="4">
    <source>
        <dbReference type="ARBA" id="ARBA00022968"/>
    </source>
</evidence>
<evidence type="ECO:0000313" key="8">
    <source>
        <dbReference type="EMBL" id="KAI3916587.1"/>
    </source>
</evidence>
<keyword evidence="4" id="KW-0735">Signal-anchor</keyword>
<dbReference type="GO" id="GO:0016757">
    <property type="term" value="F:glycosyltransferase activity"/>
    <property type="evidence" value="ECO:0007669"/>
    <property type="project" value="UniProtKB-KW"/>
</dbReference>
<keyword evidence="6" id="KW-1133">Transmembrane helix</keyword>
<keyword evidence="5" id="KW-0333">Golgi apparatus</keyword>
<evidence type="ECO:0000256" key="5">
    <source>
        <dbReference type="ARBA" id="ARBA00023034"/>
    </source>
</evidence>
<evidence type="ECO:0000313" key="9">
    <source>
        <dbReference type="Proteomes" id="UP001202328"/>
    </source>
</evidence>
<keyword evidence="9" id="KW-1185">Reference proteome</keyword>
<keyword evidence="3" id="KW-0328">Glycosyltransferase</keyword>